<dbReference type="PROSITE" id="PS51084">
    <property type="entry name" value="HIT_2"/>
    <property type="match status" value="1"/>
</dbReference>
<evidence type="ECO:0000259" key="2">
    <source>
        <dbReference type="PROSITE" id="PS51084"/>
    </source>
</evidence>
<gene>
    <name evidence="3" type="ORF">QRX50_31530</name>
</gene>
<dbReference type="Proteomes" id="UP001236014">
    <property type="component" value="Chromosome"/>
</dbReference>
<proteinExistence type="predicted"/>
<evidence type="ECO:0000313" key="4">
    <source>
        <dbReference type="Proteomes" id="UP001236014"/>
    </source>
</evidence>
<reference evidence="3 4" key="1">
    <citation type="submission" date="2023-06" db="EMBL/GenBank/DDBJ databases">
        <authorList>
            <person name="Oyuntsetseg B."/>
            <person name="Kim S.B."/>
        </authorList>
    </citation>
    <scope>NUCLEOTIDE SEQUENCE [LARGE SCALE GENOMIC DNA]</scope>
    <source>
        <strain evidence="3 4">2-15</strain>
    </source>
</reference>
<dbReference type="SUPFAM" id="SSF54197">
    <property type="entry name" value="HIT-like"/>
    <property type="match status" value="1"/>
</dbReference>
<dbReference type="InterPro" id="IPR011146">
    <property type="entry name" value="HIT-like"/>
</dbReference>
<evidence type="ECO:0000313" key="3">
    <source>
        <dbReference type="EMBL" id="WIX75992.1"/>
    </source>
</evidence>
<name>A0A9Y2IA92_9PSEU</name>
<dbReference type="GO" id="GO:0003824">
    <property type="term" value="F:catalytic activity"/>
    <property type="evidence" value="ECO:0007669"/>
    <property type="project" value="InterPro"/>
</dbReference>
<dbReference type="KEGG" id="acab:QRX50_31530"/>
<feature type="domain" description="HIT" evidence="2">
    <location>
        <begin position="1"/>
        <end position="104"/>
    </location>
</feature>
<dbReference type="EMBL" id="CP127294">
    <property type="protein sequence ID" value="WIX75992.1"/>
    <property type="molecule type" value="Genomic_DNA"/>
</dbReference>
<dbReference type="Gene3D" id="3.30.428.10">
    <property type="entry name" value="HIT-like"/>
    <property type="match status" value="1"/>
</dbReference>
<organism evidence="3 4">
    <name type="scientific">Amycolatopsis carbonis</name>
    <dbReference type="NCBI Taxonomy" id="715471"/>
    <lineage>
        <taxon>Bacteria</taxon>
        <taxon>Bacillati</taxon>
        <taxon>Actinomycetota</taxon>
        <taxon>Actinomycetes</taxon>
        <taxon>Pseudonocardiales</taxon>
        <taxon>Pseudonocardiaceae</taxon>
        <taxon>Amycolatopsis</taxon>
    </lineage>
</organism>
<keyword evidence="4" id="KW-1185">Reference proteome</keyword>
<dbReference type="AlphaFoldDB" id="A0A9Y2IA92"/>
<protein>
    <submittedName>
        <fullName evidence="3">HIT domain-containing protein</fullName>
    </submittedName>
</protein>
<dbReference type="Pfam" id="PF01230">
    <property type="entry name" value="HIT"/>
    <property type="match status" value="1"/>
</dbReference>
<sequence length="115" mass="12492">MSDCVFCQRIEQGAFGRHDKWAVAFEPLNPVALGRHILVVPRRHAANVGADPDGAAVAMRFAAELAAEMGMDFNIITSAGPAATQTIQHTHLHVLLREHGDGITLPWTGQDRSKQ</sequence>
<dbReference type="InterPro" id="IPR036265">
    <property type="entry name" value="HIT-like_sf"/>
</dbReference>
<feature type="short sequence motif" description="Histidine triad motif" evidence="1">
    <location>
        <begin position="89"/>
        <end position="93"/>
    </location>
</feature>
<evidence type="ECO:0000256" key="1">
    <source>
        <dbReference type="PROSITE-ProRule" id="PRU00464"/>
    </source>
</evidence>
<accession>A0A9Y2IA92</accession>
<dbReference type="RefSeq" id="WP_285966754.1">
    <property type="nucleotide sequence ID" value="NZ_CP127294.1"/>
</dbReference>